<dbReference type="Gene3D" id="1.20.1250.20">
    <property type="entry name" value="MFS general substrate transporter like domains"/>
    <property type="match status" value="2"/>
</dbReference>
<feature type="transmembrane region" description="Helical" evidence="6">
    <location>
        <begin position="102"/>
        <end position="120"/>
    </location>
</feature>
<evidence type="ECO:0000313" key="9">
    <source>
        <dbReference type="Proteomes" id="UP000192596"/>
    </source>
</evidence>
<dbReference type="FunCoup" id="A0A1V8SAQ0">
    <property type="interactions" value="50"/>
</dbReference>
<feature type="region of interest" description="Disordered" evidence="5">
    <location>
        <begin position="1"/>
        <end position="42"/>
    </location>
</feature>
<dbReference type="PANTHER" id="PTHR42718">
    <property type="entry name" value="MAJOR FACILITATOR SUPERFAMILY MULTIDRUG TRANSPORTER MFSC"/>
    <property type="match status" value="1"/>
</dbReference>
<dbReference type="PROSITE" id="PS50850">
    <property type="entry name" value="MFS"/>
    <property type="match status" value="1"/>
</dbReference>
<dbReference type="GO" id="GO:0016020">
    <property type="term" value="C:membrane"/>
    <property type="evidence" value="ECO:0007669"/>
    <property type="project" value="UniProtKB-SubCell"/>
</dbReference>
<keyword evidence="9" id="KW-1185">Reference proteome</keyword>
<keyword evidence="3 6" id="KW-1133">Transmembrane helix</keyword>
<dbReference type="OrthoDB" id="2428527at2759"/>
<dbReference type="Pfam" id="PF07690">
    <property type="entry name" value="MFS_1"/>
    <property type="match status" value="1"/>
</dbReference>
<keyword evidence="2 6" id="KW-0812">Transmembrane</keyword>
<evidence type="ECO:0000313" key="8">
    <source>
        <dbReference type="EMBL" id="OQN96192.1"/>
    </source>
</evidence>
<feature type="transmembrane region" description="Helical" evidence="6">
    <location>
        <begin position="193"/>
        <end position="215"/>
    </location>
</feature>
<evidence type="ECO:0000256" key="2">
    <source>
        <dbReference type="ARBA" id="ARBA00022692"/>
    </source>
</evidence>
<feature type="transmembrane region" description="Helical" evidence="6">
    <location>
        <begin position="221"/>
        <end position="241"/>
    </location>
</feature>
<evidence type="ECO:0000256" key="6">
    <source>
        <dbReference type="SAM" id="Phobius"/>
    </source>
</evidence>
<keyword evidence="4 6" id="KW-0472">Membrane</keyword>
<feature type="transmembrane region" description="Helical" evidence="6">
    <location>
        <begin position="132"/>
        <end position="152"/>
    </location>
</feature>
<organism evidence="8 9">
    <name type="scientific">Cryoendolithus antarcticus</name>
    <dbReference type="NCBI Taxonomy" id="1507870"/>
    <lineage>
        <taxon>Eukaryota</taxon>
        <taxon>Fungi</taxon>
        <taxon>Dikarya</taxon>
        <taxon>Ascomycota</taxon>
        <taxon>Pezizomycotina</taxon>
        <taxon>Dothideomycetes</taxon>
        <taxon>Dothideomycetidae</taxon>
        <taxon>Cladosporiales</taxon>
        <taxon>Cladosporiaceae</taxon>
        <taxon>Cryoendolithus</taxon>
    </lineage>
</organism>
<dbReference type="InParanoid" id="A0A1V8SAQ0"/>
<feature type="transmembrane region" description="Helical" evidence="6">
    <location>
        <begin position="158"/>
        <end position="181"/>
    </location>
</feature>
<feature type="transmembrane region" description="Helical" evidence="6">
    <location>
        <begin position="287"/>
        <end position="311"/>
    </location>
</feature>
<dbReference type="PANTHER" id="PTHR42718:SF1">
    <property type="entry name" value="LOW AFFINITY AMMONIUM TRANSPORTER"/>
    <property type="match status" value="1"/>
</dbReference>
<feature type="transmembrane region" description="Helical" evidence="6">
    <location>
        <begin position="458"/>
        <end position="480"/>
    </location>
</feature>
<protein>
    <recommendedName>
        <fullName evidence="7">Major facilitator superfamily (MFS) profile domain-containing protein</fullName>
    </recommendedName>
</protein>
<gene>
    <name evidence="8" type="ORF">B0A48_17699</name>
</gene>
<evidence type="ECO:0000256" key="4">
    <source>
        <dbReference type="ARBA" id="ARBA00023136"/>
    </source>
</evidence>
<feature type="transmembrane region" description="Helical" evidence="6">
    <location>
        <begin position="424"/>
        <end position="446"/>
    </location>
</feature>
<dbReference type="GO" id="GO:0022857">
    <property type="term" value="F:transmembrane transporter activity"/>
    <property type="evidence" value="ECO:0007669"/>
    <property type="project" value="InterPro"/>
</dbReference>
<feature type="transmembrane region" description="Helical" evidence="6">
    <location>
        <begin position="63"/>
        <end position="90"/>
    </location>
</feature>
<feature type="transmembrane region" description="Helical" evidence="6">
    <location>
        <begin position="500"/>
        <end position="520"/>
    </location>
</feature>
<proteinExistence type="predicted"/>
<evidence type="ECO:0000256" key="5">
    <source>
        <dbReference type="SAM" id="MobiDB-lite"/>
    </source>
</evidence>
<dbReference type="InterPro" id="IPR020846">
    <property type="entry name" value="MFS_dom"/>
</dbReference>
<evidence type="ECO:0000256" key="1">
    <source>
        <dbReference type="ARBA" id="ARBA00004141"/>
    </source>
</evidence>
<dbReference type="InterPro" id="IPR011701">
    <property type="entry name" value="MFS"/>
</dbReference>
<evidence type="ECO:0000259" key="7">
    <source>
        <dbReference type="PROSITE" id="PS50850"/>
    </source>
</evidence>
<reference evidence="9" key="1">
    <citation type="submission" date="2017-03" db="EMBL/GenBank/DDBJ databases">
        <title>Genomes of endolithic fungi from Antarctica.</title>
        <authorList>
            <person name="Coleine C."/>
            <person name="Masonjones S."/>
            <person name="Stajich J.E."/>
        </authorList>
    </citation>
    <scope>NUCLEOTIDE SEQUENCE [LARGE SCALE GENOMIC DNA]</scope>
    <source>
        <strain evidence="9">CCFEE 5527</strain>
    </source>
</reference>
<feature type="transmembrane region" description="Helical" evidence="6">
    <location>
        <begin position="364"/>
        <end position="387"/>
    </location>
</feature>
<dbReference type="InterPro" id="IPR036259">
    <property type="entry name" value="MFS_trans_sf"/>
</dbReference>
<name>A0A1V8SAQ0_9PEZI</name>
<dbReference type="EMBL" id="NAJO01000070">
    <property type="protein sequence ID" value="OQN96192.1"/>
    <property type="molecule type" value="Genomic_DNA"/>
</dbReference>
<comment type="subcellular location">
    <subcellularLocation>
        <location evidence="1">Membrane</location>
        <topology evidence="1">Multi-pass membrane protein</topology>
    </subcellularLocation>
</comment>
<dbReference type="AlphaFoldDB" id="A0A1V8SAQ0"/>
<accession>A0A1V8SAQ0</accession>
<evidence type="ECO:0000256" key="3">
    <source>
        <dbReference type="ARBA" id="ARBA00022989"/>
    </source>
</evidence>
<feature type="domain" description="Major facilitator superfamily (MFS) profile" evidence="7">
    <location>
        <begin position="64"/>
        <end position="524"/>
    </location>
</feature>
<feature type="transmembrane region" description="Helical" evidence="6">
    <location>
        <begin position="332"/>
        <end position="352"/>
    </location>
</feature>
<dbReference type="SUPFAM" id="SSF103473">
    <property type="entry name" value="MFS general substrate transporter"/>
    <property type="match status" value="2"/>
</dbReference>
<sequence length="543" mass="58429">MGSTESNRAAMARLADSIYEPQEAVENDNDSTTGKNSVRPKQDLDLQHTKSLEHSVSLPHEMVVIGIISLAQFMTQVGLGQTLALLHIISDDFGITNPGIDAWLIAGYSLTVGTFILVSGRMGDVFGYKRMLIIGYIWFAVWELVAGLAVYSTYILFIWARVLSGIGPSICLPNALALLGVLYQPGKRKNMAFALFGALAPTGSIVGAAFGGIFALAWWPWAFWSTALVLIAIAVIGKFAIPDPPRAIDSRSKTWLQLFHLCDPLGSLTGVTALVLINFAWNQAPIAGWSSPMCIVTLIIGLMLLPAFFYIELRVTPNPLIPFRELNSDAGFVLACIGLGWGSFGIWVYYLWSQLLVLRGISPLLAAAYLSPLIIMGTLAAFVSGLLLHSVGPAWTMTGAMTAFLIGIVLVATAPVDQIYWKNVFLTSMITCWGMDMSFPAATIILSNMTAREHQGVAASLVNTIVNYSISLCLGFAGTVEVHVNNGGNTPEDVLKGYRGALYLGIGLAATGLVVSLVFVGKLTLRDRRTARSESEGKATVES</sequence>
<dbReference type="Proteomes" id="UP000192596">
    <property type="component" value="Unassembled WGS sequence"/>
</dbReference>
<comment type="caution">
    <text evidence="8">The sequence shown here is derived from an EMBL/GenBank/DDBJ whole genome shotgun (WGS) entry which is preliminary data.</text>
</comment>
<feature type="transmembrane region" description="Helical" evidence="6">
    <location>
        <begin position="394"/>
        <end position="412"/>
    </location>
</feature>
<feature type="transmembrane region" description="Helical" evidence="6">
    <location>
        <begin position="261"/>
        <end position="281"/>
    </location>
</feature>
<dbReference type="CDD" id="cd17476">
    <property type="entry name" value="MFS_Amf1_MDR_like"/>
    <property type="match status" value="1"/>
</dbReference>